<dbReference type="PANTHER" id="PTHR30437:SF4">
    <property type="entry name" value="TRANSCRIPTION ELONGATION FACTOR GREA"/>
    <property type="match status" value="1"/>
</dbReference>
<keyword evidence="5 8" id="KW-0804">Transcription</keyword>
<keyword evidence="3 8" id="KW-0805">Transcription regulation</keyword>
<dbReference type="GO" id="GO:0003677">
    <property type="term" value="F:DNA binding"/>
    <property type="evidence" value="ECO:0007669"/>
    <property type="project" value="UniProtKB-UniRule"/>
</dbReference>
<evidence type="ECO:0000313" key="11">
    <source>
        <dbReference type="EMBL" id="OGY17187.1"/>
    </source>
</evidence>
<dbReference type="GO" id="GO:0070063">
    <property type="term" value="F:RNA polymerase binding"/>
    <property type="evidence" value="ECO:0007669"/>
    <property type="project" value="InterPro"/>
</dbReference>
<dbReference type="FunFam" id="1.10.287.180:FF:000001">
    <property type="entry name" value="Transcription elongation factor GreA"/>
    <property type="match status" value="1"/>
</dbReference>
<evidence type="ECO:0000256" key="8">
    <source>
        <dbReference type="HAMAP-Rule" id="MF_00105"/>
    </source>
</evidence>
<keyword evidence="4 8" id="KW-0238">DNA-binding</keyword>
<dbReference type="GO" id="GO:0032784">
    <property type="term" value="P:regulation of DNA-templated transcription elongation"/>
    <property type="evidence" value="ECO:0007669"/>
    <property type="project" value="UniProtKB-UniRule"/>
</dbReference>
<dbReference type="SUPFAM" id="SSF46557">
    <property type="entry name" value="GreA transcript cleavage protein, N-terminal domain"/>
    <property type="match status" value="1"/>
</dbReference>
<proteinExistence type="inferred from homology"/>
<dbReference type="Gene3D" id="1.10.287.180">
    <property type="entry name" value="Transcription elongation factor, GreA/GreB, N-terminal domain"/>
    <property type="match status" value="1"/>
</dbReference>
<comment type="caution">
    <text evidence="11">The sequence shown here is derived from an EMBL/GenBank/DDBJ whole genome shotgun (WGS) entry which is preliminary data.</text>
</comment>
<feature type="domain" description="Transcription elongation factor GreA/GreB N-terminal" evidence="10">
    <location>
        <begin position="9"/>
        <end position="74"/>
    </location>
</feature>
<evidence type="ECO:0000256" key="7">
    <source>
        <dbReference type="ARBA" id="ARBA00030776"/>
    </source>
</evidence>
<evidence type="ECO:0000259" key="10">
    <source>
        <dbReference type="Pfam" id="PF03449"/>
    </source>
</evidence>
<comment type="function">
    <text evidence="6 8">Necessary for efficient RNA polymerase transcription elongation past template-encoded arresting sites. The arresting sites in DNA have the property of trapping a certain fraction of elongating RNA polymerases that pass through, resulting in locked ternary complexes. Cleavage of the nascent transcript by cleavage factors such as GreA or GreB allows the resumption of elongation from the new 3'terminus. GreA releases sequences of 2 to 3 nucleotides.</text>
</comment>
<dbReference type="InterPro" id="IPR018151">
    <property type="entry name" value="TF_GreA/GreB_CS"/>
</dbReference>
<dbReference type="Pfam" id="PF01272">
    <property type="entry name" value="GreA_GreB"/>
    <property type="match status" value="1"/>
</dbReference>
<dbReference type="SUPFAM" id="SSF54534">
    <property type="entry name" value="FKBP-like"/>
    <property type="match status" value="1"/>
</dbReference>
<reference evidence="11 12" key="1">
    <citation type="journal article" date="2016" name="Nat. Commun.">
        <title>Thousands of microbial genomes shed light on interconnected biogeochemical processes in an aquifer system.</title>
        <authorList>
            <person name="Anantharaman K."/>
            <person name="Brown C.T."/>
            <person name="Hug L.A."/>
            <person name="Sharon I."/>
            <person name="Castelle C.J."/>
            <person name="Probst A.J."/>
            <person name="Thomas B.C."/>
            <person name="Singh A."/>
            <person name="Wilkins M.J."/>
            <person name="Karaoz U."/>
            <person name="Brodie E.L."/>
            <person name="Williams K.H."/>
            <person name="Hubbard S.S."/>
            <person name="Banfield J.F."/>
        </authorList>
    </citation>
    <scope>NUCLEOTIDE SEQUENCE [LARGE SCALE GENOMIC DNA]</scope>
</reference>
<sequence length="155" mass="16928">MQTNPPQTIPFTKEGLAKLEEEFKALTVGRQEILIRLQTAREMGDLSENGAYTAARFELGATDRRLRQLRYLLRFGEVIEGSSSGTIGFGNNVTLESNGKNHTYTLVGKFESDPAKHKLSVDSPLGKAIVGKRMGEKVIVSAPAGSATYRIVSVE</sequence>
<accession>A0A1G1VPM9</accession>
<protein>
    <recommendedName>
        <fullName evidence="2 8">Transcription elongation factor GreA</fullName>
    </recommendedName>
    <alternativeName>
        <fullName evidence="7 8">Transcript cleavage factor GreA</fullName>
    </alternativeName>
</protein>
<dbReference type="PANTHER" id="PTHR30437">
    <property type="entry name" value="TRANSCRIPTION ELONGATION FACTOR GREA"/>
    <property type="match status" value="1"/>
</dbReference>
<organism evidence="11 12">
    <name type="scientific">Candidatus Chisholmbacteria bacterium RIFCSPHIGHO2_01_FULL_49_18</name>
    <dbReference type="NCBI Taxonomy" id="1797590"/>
    <lineage>
        <taxon>Bacteria</taxon>
        <taxon>Candidatus Chisholmiibacteriota</taxon>
    </lineage>
</organism>
<feature type="domain" description="Transcription elongation factor GreA/GreB C-terminal" evidence="9">
    <location>
        <begin position="84"/>
        <end position="155"/>
    </location>
</feature>
<dbReference type="Proteomes" id="UP000179069">
    <property type="component" value="Unassembled WGS sequence"/>
</dbReference>
<evidence type="ECO:0000256" key="2">
    <source>
        <dbReference type="ARBA" id="ARBA00013729"/>
    </source>
</evidence>
<dbReference type="PIRSF" id="PIRSF006092">
    <property type="entry name" value="GreA_GreB"/>
    <property type="match status" value="1"/>
</dbReference>
<dbReference type="InterPro" id="IPR028624">
    <property type="entry name" value="Tscrpt_elong_fac_GreA/B"/>
</dbReference>
<dbReference type="InterPro" id="IPR001437">
    <property type="entry name" value="Tscrpt_elong_fac_GreA/B_C"/>
</dbReference>
<dbReference type="PROSITE" id="PS00830">
    <property type="entry name" value="GREAB_2"/>
    <property type="match status" value="1"/>
</dbReference>
<evidence type="ECO:0000256" key="6">
    <source>
        <dbReference type="ARBA" id="ARBA00024916"/>
    </source>
</evidence>
<name>A0A1G1VPM9_9BACT</name>
<gene>
    <name evidence="8" type="primary">greA</name>
    <name evidence="11" type="ORF">A2785_04185</name>
</gene>
<evidence type="ECO:0000259" key="9">
    <source>
        <dbReference type="Pfam" id="PF01272"/>
    </source>
</evidence>
<evidence type="ECO:0000313" key="12">
    <source>
        <dbReference type="Proteomes" id="UP000179069"/>
    </source>
</evidence>
<dbReference type="EMBL" id="MHCI01000005">
    <property type="protein sequence ID" value="OGY17187.1"/>
    <property type="molecule type" value="Genomic_DNA"/>
</dbReference>
<evidence type="ECO:0000256" key="1">
    <source>
        <dbReference type="ARBA" id="ARBA00008213"/>
    </source>
</evidence>
<dbReference type="InterPro" id="IPR036953">
    <property type="entry name" value="GreA/GreB_C_sf"/>
</dbReference>
<comment type="similarity">
    <text evidence="1 8">Belongs to the GreA/GreB family.</text>
</comment>
<dbReference type="InterPro" id="IPR022691">
    <property type="entry name" value="Tscrpt_elong_fac_GreA/B_N"/>
</dbReference>
<evidence type="ECO:0000256" key="4">
    <source>
        <dbReference type="ARBA" id="ARBA00023125"/>
    </source>
</evidence>
<dbReference type="AlphaFoldDB" id="A0A1G1VPM9"/>
<dbReference type="InterPro" id="IPR036805">
    <property type="entry name" value="Tscrpt_elong_fac_GreA/B_N_sf"/>
</dbReference>
<dbReference type="GO" id="GO:0006354">
    <property type="term" value="P:DNA-templated transcription elongation"/>
    <property type="evidence" value="ECO:0007669"/>
    <property type="project" value="TreeGrafter"/>
</dbReference>
<dbReference type="Gene3D" id="3.10.50.30">
    <property type="entry name" value="Transcription elongation factor, GreA/GreB, C-terminal domain"/>
    <property type="match status" value="1"/>
</dbReference>
<dbReference type="InterPro" id="IPR023459">
    <property type="entry name" value="Tscrpt_elong_fac_GreA/B_fam"/>
</dbReference>
<evidence type="ECO:0000256" key="5">
    <source>
        <dbReference type="ARBA" id="ARBA00023163"/>
    </source>
</evidence>
<dbReference type="HAMAP" id="MF_00105">
    <property type="entry name" value="GreA_GreB"/>
    <property type="match status" value="1"/>
</dbReference>
<dbReference type="Pfam" id="PF03449">
    <property type="entry name" value="GreA_GreB_N"/>
    <property type="match status" value="1"/>
</dbReference>
<evidence type="ECO:0000256" key="3">
    <source>
        <dbReference type="ARBA" id="ARBA00023015"/>
    </source>
</evidence>